<dbReference type="Proteomes" id="UP000037035">
    <property type="component" value="Unassembled WGS sequence"/>
</dbReference>
<comment type="caution">
    <text evidence="1">The sequence shown here is derived from an EMBL/GenBank/DDBJ whole genome shotgun (WGS) entry which is preliminary data.</text>
</comment>
<name>A0A0L6U6D7_9BASI</name>
<keyword evidence="2" id="KW-1185">Reference proteome</keyword>
<reference evidence="1 2" key="1">
    <citation type="submission" date="2015-08" db="EMBL/GenBank/DDBJ databases">
        <title>Next Generation Sequencing and Analysis of the Genome of Puccinia sorghi L Schw, the Causal Agent of Maize Common Rust.</title>
        <authorList>
            <person name="Rochi L."/>
            <person name="Burguener G."/>
            <person name="Darino M."/>
            <person name="Turjanski A."/>
            <person name="Kreff E."/>
            <person name="Dieguez M.J."/>
            <person name="Sacco F."/>
        </authorList>
    </citation>
    <scope>NUCLEOTIDE SEQUENCE [LARGE SCALE GENOMIC DNA]</scope>
    <source>
        <strain evidence="1 2">RO10H11247</strain>
    </source>
</reference>
<dbReference type="VEuPathDB" id="FungiDB:VP01_975g1"/>
<dbReference type="AlphaFoldDB" id="A0A0L6U6D7"/>
<dbReference type="PANTHER" id="PTHR33096:SF1">
    <property type="entry name" value="CXC1-LIKE CYSTEINE CLUSTER ASSOCIATED WITH KDZ TRANSPOSASES DOMAIN-CONTAINING PROTEIN"/>
    <property type="match status" value="1"/>
</dbReference>
<accession>A0A0L6U6D7</accession>
<evidence type="ECO:0000313" key="2">
    <source>
        <dbReference type="Proteomes" id="UP000037035"/>
    </source>
</evidence>
<organism evidence="1 2">
    <name type="scientific">Puccinia sorghi</name>
    <dbReference type="NCBI Taxonomy" id="27349"/>
    <lineage>
        <taxon>Eukaryota</taxon>
        <taxon>Fungi</taxon>
        <taxon>Dikarya</taxon>
        <taxon>Basidiomycota</taxon>
        <taxon>Pucciniomycotina</taxon>
        <taxon>Pucciniomycetes</taxon>
        <taxon>Pucciniales</taxon>
        <taxon>Pucciniaceae</taxon>
        <taxon>Puccinia</taxon>
    </lineage>
</organism>
<dbReference type="PANTHER" id="PTHR33096">
    <property type="entry name" value="CXC2 DOMAIN-CONTAINING PROTEIN"/>
    <property type="match status" value="1"/>
</dbReference>
<evidence type="ECO:0000313" key="1">
    <source>
        <dbReference type="EMBL" id="KNZ43882.1"/>
    </source>
</evidence>
<protein>
    <submittedName>
        <fullName evidence="1">Uncharacterized protein</fullName>
    </submittedName>
</protein>
<sequence length="339" mass="38466">MRQATGFFPNYTSQQKRPVWQRWHSAHFTGSQTLTVQTVNTIQTISSSSSGMKSGPITVNQGDLTQKSRKKSLGGYFVCKIKWSLNGSCLGSYSMMNLESEDPFWNNGLFTNQAEPWAVDTRTQDGIRHLAALNHGREEKQRLAWEVHRAMRWAIQIHQQLHSLLVDLVLDPPNGNIEQTIPLLRHPLLQSLDPLKRNMAARSILHSECIKLHNIQLLWDTPCLTVLHETASQIGDDQIQRDWSAQILYLWVSGSISLIPGDFHTVHRDERPNDSANSSQIWPAGLGEQIHQEDDVDVDGENEEFDEELYAQDIFAEEEAAMMAEVTNEIDGYAPEDIL</sequence>
<dbReference type="EMBL" id="LAVV01015447">
    <property type="protein sequence ID" value="KNZ43882.1"/>
    <property type="molecule type" value="Genomic_DNA"/>
</dbReference>
<proteinExistence type="predicted"/>
<dbReference type="OrthoDB" id="2506732at2759"/>
<gene>
    <name evidence="1" type="ORF">VP01_975g1</name>
</gene>